<dbReference type="GeneID" id="108566375"/>
<dbReference type="PANTHER" id="PTHR22775">
    <property type="entry name" value="SORTING NEXIN"/>
    <property type="match status" value="1"/>
</dbReference>
<dbReference type="Proteomes" id="UP000695000">
    <property type="component" value="Unplaced"/>
</dbReference>
<evidence type="ECO:0000256" key="1">
    <source>
        <dbReference type="SAM" id="MobiDB-lite"/>
    </source>
</evidence>
<accession>A0ABM1N4G3</accession>
<gene>
    <name evidence="5" type="primary">LOC108566375</name>
</gene>
<evidence type="ECO:0000256" key="2">
    <source>
        <dbReference type="SAM" id="Phobius"/>
    </source>
</evidence>
<keyword evidence="4" id="KW-1185">Reference proteome</keyword>
<feature type="transmembrane region" description="Helical" evidence="2">
    <location>
        <begin position="36"/>
        <end position="63"/>
    </location>
</feature>
<dbReference type="PROSITE" id="PS51207">
    <property type="entry name" value="PXA"/>
    <property type="match status" value="1"/>
</dbReference>
<dbReference type="Pfam" id="PF02194">
    <property type="entry name" value="PXA"/>
    <property type="match status" value="1"/>
</dbReference>
<feature type="transmembrane region" description="Helical" evidence="2">
    <location>
        <begin position="12"/>
        <end position="30"/>
    </location>
</feature>
<feature type="domain" description="PXA" evidence="3">
    <location>
        <begin position="101"/>
        <end position="268"/>
    </location>
</feature>
<reference evidence="5" key="1">
    <citation type="submission" date="2025-08" db="UniProtKB">
        <authorList>
            <consortium name="RefSeq"/>
        </authorList>
    </citation>
    <scope>IDENTIFICATION</scope>
    <source>
        <tissue evidence="5">Whole Larva</tissue>
    </source>
</reference>
<keyword evidence="2" id="KW-0812">Transmembrane</keyword>
<organism evidence="4 5">
    <name type="scientific">Nicrophorus vespilloides</name>
    <name type="common">Boreal carrion beetle</name>
    <dbReference type="NCBI Taxonomy" id="110193"/>
    <lineage>
        <taxon>Eukaryota</taxon>
        <taxon>Metazoa</taxon>
        <taxon>Ecdysozoa</taxon>
        <taxon>Arthropoda</taxon>
        <taxon>Hexapoda</taxon>
        <taxon>Insecta</taxon>
        <taxon>Pterygota</taxon>
        <taxon>Neoptera</taxon>
        <taxon>Endopterygota</taxon>
        <taxon>Coleoptera</taxon>
        <taxon>Polyphaga</taxon>
        <taxon>Staphyliniformia</taxon>
        <taxon>Silphidae</taxon>
        <taxon>Nicrophorinae</taxon>
        <taxon>Nicrophorus</taxon>
    </lineage>
</organism>
<evidence type="ECO:0000259" key="3">
    <source>
        <dbReference type="PROSITE" id="PS51207"/>
    </source>
</evidence>
<dbReference type="PANTHER" id="PTHR22775:SF48">
    <property type="entry name" value="SORTING NEXIN-25"/>
    <property type="match status" value="1"/>
</dbReference>
<dbReference type="SMART" id="SM00313">
    <property type="entry name" value="PXA"/>
    <property type="match status" value="1"/>
</dbReference>
<sequence length="862" mass="96832">MLSRKMNNTTSMCTKVPFVCIFIIVLILCIDCKFELIVFNTIFLLLYVLLVLFTTVWISFAVFQHILNQHKPFDIPATNRFIESLKNKLFSYNAQTNKVQEAKIDDRIDDFVNDIERNYIRKWYTVYVSTDEAFLKESRNLIDIIVRRFLQISTQINSDRLILRILVVLLKHIKEYRRATKRYKSIGGSIESHYRYSHVGSKSIKSMEQFSYNITTKLLRHFINWELYNSLGSKCVTSIMSKKLVNYLLVHMSSPGFINYKILMELSEDVDKFKKYSFISISDVDHSDLSTTNVILPEEKAEDVEDCLAVENDEAPIKEPSTPINTRLMSAPVKIHESKSSNKTWRYSSDLDCISLGQDILDLDIPDMGRKSSKSLIDSCEVPAIPEDHEIFGNLKHSISQATTTTMKEIQQSTVNNVVKPMSLATSNAMHKIGDFQDEAAGVVEGLFDFGMAGIRKGLRLTGLQDGQENNILCRQKNVQVEDPKSFGEDTVWVNPLLERRANSSPSFDGEILLEKSPDSRSMSSESKATESIPIMEIDSPDPEYEDTTDLATTTAKLRSLLAQKTSESTPAVSPVSVTPIEIISSGSLEDFCEDGAPSVYKAWAKTATGVFQNTLNTLKTALPGNNEQDGLVTTSVATTIKPIAEMGEKQWVFVQEDVQSDDLHQHMEKFLAERQVFCTIDNAYEAVEAVELSDNLDASLILDRRQFDDELDDFDATIPMTKALIDLICELIEDTFPPLVKENVVKVLLLTVGNSAESKLHEIGEKLIKAINGCIGKIPKFDGPTIPCPMKIDELVNLCSECIPGTVMKLLNESLVKSALHLLLLSLQSHRINQDTNMQLMEVFASEITEAASKSSPTFSA</sequence>
<proteinExistence type="predicted"/>
<keyword evidence="2" id="KW-0472">Membrane</keyword>
<dbReference type="RefSeq" id="XP_017781713.1">
    <property type="nucleotide sequence ID" value="XM_017926224.1"/>
</dbReference>
<feature type="region of interest" description="Disordered" evidence="1">
    <location>
        <begin position="508"/>
        <end position="530"/>
    </location>
</feature>
<keyword evidence="2" id="KW-1133">Transmembrane helix</keyword>
<protein>
    <submittedName>
        <fullName evidence="5">Uncharacterized protein LOC108566375 isoform X1</fullName>
    </submittedName>
</protein>
<name>A0ABM1N4G3_NICVS</name>
<evidence type="ECO:0000313" key="4">
    <source>
        <dbReference type="Proteomes" id="UP000695000"/>
    </source>
</evidence>
<evidence type="ECO:0000313" key="5">
    <source>
        <dbReference type="RefSeq" id="XP_017781713.1"/>
    </source>
</evidence>
<dbReference type="InterPro" id="IPR003114">
    <property type="entry name" value="Phox_assoc"/>
</dbReference>